<name>A0ABN7XJX2_GIGMA</name>
<sequence>FTKMPKQSTINGICTYRHSKKLTISFVGDINATITLKNNLKKSKIQTKADLATITLQHSNKLTNYYTIFELNQVTYNKLNKILRAKNGREKTIKSTESNLNTKTEK</sequence>
<organism evidence="1 2">
    <name type="scientific">Gigaspora margarita</name>
    <dbReference type="NCBI Taxonomy" id="4874"/>
    <lineage>
        <taxon>Eukaryota</taxon>
        <taxon>Fungi</taxon>
        <taxon>Fungi incertae sedis</taxon>
        <taxon>Mucoromycota</taxon>
        <taxon>Glomeromycotina</taxon>
        <taxon>Glomeromycetes</taxon>
        <taxon>Diversisporales</taxon>
        <taxon>Gigasporaceae</taxon>
        <taxon>Gigaspora</taxon>
    </lineage>
</organism>
<accession>A0ABN7XJX2</accession>
<feature type="non-terminal residue" evidence="1">
    <location>
        <position position="106"/>
    </location>
</feature>
<protein>
    <submittedName>
        <fullName evidence="1">18602_t:CDS:1</fullName>
    </submittedName>
</protein>
<gene>
    <name evidence="1" type="ORF">GMARGA_LOCUS43474</name>
</gene>
<comment type="caution">
    <text evidence="1">The sequence shown here is derived from an EMBL/GenBank/DDBJ whole genome shotgun (WGS) entry which is preliminary data.</text>
</comment>
<feature type="non-terminal residue" evidence="1">
    <location>
        <position position="1"/>
    </location>
</feature>
<dbReference type="Proteomes" id="UP000789901">
    <property type="component" value="Unassembled WGS sequence"/>
</dbReference>
<dbReference type="EMBL" id="CAJVQB010140883">
    <property type="protein sequence ID" value="CAG8854653.1"/>
    <property type="molecule type" value="Genomic_DNA"/>
</dbReference>
<evidence type="ECO:0000313" key="1">
    <source>
        <dbReference type="EMBL" id="CAG8854653.1"/>
    </source>
</evidence>
<proteinExistence type="predicted"/>
<keyword evidence="2" id="KW-1185">Reference proteome</keyword>
<reference evidence="1 2" key="1">
    <citation type="submission" date="2021-06" db="EMBL/GenBank/DDBJ databases">
        <authorList>
            <person name="Kallberg Y."/>
            <person name="Tangrot J."/>
            <person name="Rosling A."/>
        </authorList>
    </citation>
    <scope>NUCLEOTIDE SEQUENCE [LARGE SCALE GENOMIC DNA]</scope>
    <source>
        <strain evidence="1 2">120-4 pot B 10/14</strain>
    </source>
</reference>
<evidence type="ECO:0000313" key="2">
    <source>
        <dbReference type="Proteomes" id="UP000789901"/>
    </source>
</evidence>